<sequence length="109" mass="12319">MIEVQMELNKGPNIEDGKERHNMEMDGNAENEQGDADGTSQHNSPAEHNTGPQGNRFQALVEAEKILESGNWGEQMEKEEEQVKNKKGYKPMWQVQVLTPPSTRARISK</sequence>
<organism evidence="2 3">
    <name type="scientific">Coptis chinensis</name>
    <dbReference type="NCBI Taxonomy" id="261450"/>
    <lineage>
        <taxon>Eukaryota</taxon>
        <taxon>Viridiplantae</taxon>
        <taxon>Streptophyta</taxon>
        <taxon>Embryophyta</taxon>
        <taxon>Tracheophyta</taxon>
        <taxon>Spermatophyta</taxon>
        <taxon>Magnoliopsida</taxon>
        <taxon>Ranunculales</taxon>
        <taxon>Ranunculaceae</taxon>
        <taxon>Coptidoideae</taxon>
        <taxon>Coptis</taxon>
    </lineage>
</organism>
<feature type="region of interest" description="Disordered" evidence="1">
    <location>
        <begin position="1"/>
        <end position="56"/>
    </location>
</feature>
<feature type="compositionally biased region" description="Basic and acidic residues" evidence="1">
    <location>
        <begin position="13"/>
        <end position="24"/>
    </location>
</feature>
<feature type="compositionally biased region" description="Polar residues" evidence="1">
    <location>
        <begin position="38"/>
        <end position="56"/>
    </location>
</feature>
<evidence type="ECO:0000313" key="2">
    <source>
        <dbReference type="EMBL" id="KAF9605290.1"/>
    </source>
</evidence>
<evidence type="ECO:0000256" key="1">
    <source>
        <dbReference type="SAM" id="MobiDB-lite"/>
    </source>
</evidence>
<reference evidence="2 3" key="1">
    <citation type="submission" date="2020-10" db="EMBL/GenBank/DDBJ databases">
        <title>The Coptis chinensis genome and diversification of protoberbering-type alkaloids.</title>
        <authorList>
            <person name="Wang B."/>
            <person name="Shu S."/>
            <person name="Song C."/>
            <person name="Liu Y."/>
        </authorList>
    </citation>
    <scope>NUCLEOTIDE SEQUENCE [LARGE SCALE GENOMIC DNA]</scope>
    <source>
        <strain evidence="2">HL-2020</strain>
        <tissue evidence="2">Leaf</tissue>
    </source>
</reference>
<name>A0A835LRX9_9MAGN</name>
<evidence type="ECO:0000313" key="3">
    <source>
        <dbReference type="Proteomes" id="UP000631114"/>
    </source>
</evidence>
<comment type="caution">
    <text evidence="2">The sequence shown here is derived from an EMBL/GenBank/DDBJ whole genome shotgun (WGS) entry which is preliminary data.</text>
</comment>
<dbReference type="EMBL" id="JADFTS010000005">
    <property type="protein sequence ID" value="KAF9605290.1"/>
    <property type="molecule type" value="Genomic_DNA"/>
</dbReference>
<accession>A0A835LRX9</accession>
<protein>
    <submittedName>
        <fullName evidence="2">Uncharacterized protein</fullName>
    </submittedName>
</protein>
<dbReference type="Proteomes" id="UP000631114">
    <property type="component" value="Unassembled WGS sequence"/>
</dbReference>
<dbReference type="AlphaFoldDB" id="A0A835LRX9"/>
<gene>
    <name evidence="2" type="ORF">IFM89_015906</name>
</gene>
<proteinExistence type="predicted"/>
<keyword evidence="3" id="KW-1185">Reference proteome</keyword>